<dbReference type="Pfam" id="PF03102">
    <property type="entry name" value="NeuB"/>
    <property type="match status" value="1"/>
</dbReference>
<feature type="domain" description="AFP-like" evidence="1">
    <location>
        <begin position="295"/>
        <end position="351"/>
    </location>
</feature>
<dbReference type="NCBIfam" id="TIGR03569">
    <property type="entry name" value="NeuB_NnaB"/>
    <property type="match status" value="1"/>
</dbReference>
<evidence type="ECO:0000259" key="1">
    <source>
        <dbReference type="PROSITE" id="PS50844"/>
    </source>
</evidence>
<gene>
    <name evidence="2" type="ORF">A3A13_01020</name>
</gene>
<dbReference type="SUPFAM" id="SSF51269">
    <property type="entry name" value="AFP III-like domain"/>
    <property type="match status" value="1"/>
</dbReference>
<dbReference type="GO" id="GO:0016051">
    <property type="term" value="P:carbohydrate biosynthetic process"/>
    <property type="evidence" value="ECO:0007669"/>
    <property type="project" value="InterPro"/>
</dbReference>
<sequence>MTKIIKIRDHQLGYDQPVFVIAEAGVNHNQKLDLALKLIDAAADAGADAVKFQTAHAEQVVTATGEMAEYQKKNIGKSESQLEMVRKLLPPDDWYPKLIAHAKKRGIIFFSTPHGSFASVDLLEGLGVPAFKFGSGDLTNLPLLAYAAKLGKPIILGTGMATTAEVKEAVRTIYKAGNEQVIALHCTTNYPCGPEEVNLRAMQTMMKELPCLVGYSDHTLGSQVSVMATALGACVIEKHLTLDNNLPGPDHAASANPALFKQTVEEIRKAGMIMGSAVKKPGPNELQYIPMVRRSIVATKDIKRGEKFSRKNIDLKRPGTGLPPKAFDKIVGRIAARNITADSLIKKSDTK</sequence>
<dbReference type="SMART" id="SM00858">
    <property type="entry name" value="SAF"/>
    <property type="match status" value="1"/>
</dbReference>
<dbReference type="STRING" id="1802695.A3A13_01020"/>
<dbReference type="Proteomes" id="UP000178911">
    <property type="component" value="Unassembled WGS sequence"/>
</dbReference>
<accession>A0A1F8GHW6</accession>
<dbReference type="InterPro" id="IPR006190">
    <property type="entry name" value="SAF_AFP_Neu5Ac"/>
</dbReference>
<dbReference type="GO" id="GO:0047444">
    <property type="term" value="F:N-acylneuraminate-9-phosphate synthase activity"/>
    <property type="evidence" value="ECO:0007669"/>
    <property type="project" value="TreeGrafter"/>
</dbReference>
<dbReference type="PANTHER" id="PTHR42966:SF1">
    <property type="entry name" value="SIALIC ACID SYNTHASE"/>
    <property type="match status" value="1"/>
</dbReference>
<dbReference type="SUPFAM" id="SSF51569">
    <property type="entry name" value="Aldolase"/>
    <property type="match status" value="1"/>
</dbReference>
<reference evidence="2 3" key="1">
    <citation type="journal article" date="2016" name="Nat. Commun.">
        <title>Thousands of microbial genomes shed light on interconnected biogeochemical processes in an aquifer system.</title>
        <authorList>
            <person name="Anantharaman K."/>
            <person name="Brown C.T."/>
            <person name="Hug L.A."/>
            <person name="Sharon I."/>
            <person name="Castelle C.J."/>
            <person name="Probst A.J."/>
            <person name="Thomas B.C."/>
            <person name="Singh A."/>
            <person name="Wilkins M.J."/>
            <person name="Karaoz U."/>
            <person name="Brodie E.L."/>
            <person name="Williams K.H."/>
            <person name="Hubbard S.S."/>
            <person name="Banfield J.F."/>
        </authorList>
    </citation>
    <scope>NUCLEOTIDE SEQUENCE [LARGE SCALE GENOMIC DNA]</scope>
</reference>
<dbReference type="InterPro" id="IPR020007">
    <property type="entry name" value="NeuB/NeuA"/>
</dbReference>
<protein>
    <submittedName>
        <fullName evidence="2">N-acetylneuraminate synthase</fullName>
    </submittedName>
</protein>
<dbReference type="Gene3D" id="3.90.1210.10">
    <property type="entry name" value="Antifreeze-like/N-acetylneuraminic acid synthase C-terminal domain"/>
    <property type="match status" value="1"/>
</dbReference>
<dbReference type="PROSITE" id="PS50844">
    <property type="entry name" value="AFP_LIKE"/>
    <property type="match status" value="1"/>
</dbReference>
<dbReference type="InterPro" id="IPR013132">
    <property type="entry name" value="PseI/NeuA/B-like_N"/>
</dbReference>
<dbReference type="CDD" id="cd11615">
    <property type="entry name" value="SAF_NeuB_like"/>
    <property type="match status" value="1"/>
</dbReference>
<evidence type="ECO:0000313" key="3">
    <source>
        <dbReference type="Proteomes" id="UP000178911"/>
    </source>
</evidence>
<evidence type="ECO:0000313" key="2">
    <source>
        <dbReference type="EMBL" id="OGN24640.1"/>
    </source>
</evidence>
<dbReference type="InterPro" id="IPR051690">
    <property type="entry name" value="PseI-like"/>
</dbReference>
<proteinExistence type="predicted"/>
<dbReference type="Pfam" id="PF08666">
    <property type="entry name" value="SAF"/>
    <property type="match status" value="1"/>
</dbReference>
<dbReference type="InterPro" id="IPR013974">
    <property type="entry name" value="SAF"/>
</dbReference>
<dbReference type="InterPro" id="IPR013785">
    <property type="entry name" value="Aldolase_TIM"/>
</dbReference>
<organism evidence="2 3">
    <name type="scientific">Candidatus Yanofskybacteria bacterium RIFCSPLOWO2_01_FULL_43_22</name>
    <dbReference type="NCBI Taxonomy" id="1802695"/>
    <lineage>
        <taxon>Bacteria</taxon>
        <taxon>Candidatus Yanofskyibacteriota</taxon>
    </lineage>
</organism>
<name>A0A1F8GHW6_9BACT</name>
<comment type="caution">
    <text evidence="2">The sequence shown here is derived from an EMBL/GenBank/DDBJ whole genome shotgun (WGS) entry which is preliminary data.</text>
</comment>
<dbReference type="PANTHER" id="PTHR42966">
    <property type="entry name" value="N-ACETYLNEURAMINATE SYNTHASE"/>
    <property type="match status" value="1"/>
</dbReference>
<dbReference type="AlphaFoldDB" id="A0A1F8GHW6"/>
<dbReference type="Gene3D" id="3.20.20.70">
    <property type="entry name" value="Aldolase class I"/>
    <property type="match status" value="1"/>
</dbReference>
<dbReference type="EMBL" id="MGKJ01000010">
    <property type="protein sequence ID" value="OGN24640.1"/>
    <property type="molecule type" value="Genomic_DNA"/>
</dbReference>
<dbReference type="InterPro" id="IPR036732">
    <property type="entry name" value="AFP_Neu5c_C_sf"/>
</dbReference>
<dbReference type="InterPro" id="IPR057736">
    <property type="entry name" value="SAF_PseI/NeuA/NeuB"/>
</dbReference>